<dbReference type="Proteomes" id="UP000549394">
    <property type="component" value="Unassembled WGS sequence"/>
</dbReference>
<evidence type="ECO:0000256" key="1">
    <source>
        <dbReference type="SAM" id="MobiDB-lite"/>
    </source>
</evidence>
<organism evidence="3 4">
    <name type="scientific">Dimorphilus gyrociliatus</name>
    <dbReference type="NCBI Taxonomy" id="2664684"/>
    <lineage>
        <taxon>Eukaryota</taxon>
        <taxon>Metazoa</taxon>
        <taxon>Spiralia</taxon>
        <taxon>Lophotrochozoa</taxon>
        <taxon>Annelida</taxon>
        <taxon>Polychaeta</taxon>
        <taxon>Polychaeta incertae sedis</taxon>
        <taxon>Dinophilidae</taxon>
        <taxon>Dimorphilus</taxon>
    </lineage>
</organism>
<comment type="caution">
    <text evidence="3">The sequence shown here is derived from an EMBL/GenBank/DDBJ whole genome shotgun (WGS) entry which is preliminary data.</text>
</comment>
<sequence length="240" mass="26000">MTTTITKPERFLKIINEDNSIEADGMDSYNSNIEPQGYEDEGPPSYGTTQRQEQERNLAQLAASNRERTLSTRTNEPANNTEPANIELTHRHGAGKVTELSINNGGGGINLIVGNHNAVNIGSSGSSSVSQSPPSKQSLSPPEITDSEEMVSVGMGQYVSSNLGSLWKRVGRILGLTDADLDYIDLDNLIASEKAYDMIRKWRQSRGREASYKALAMALVNADPRLYDLAASVSPNGISV</sequence>
<feature type="compositionally biased region" description="Low complexity" evidence="1">
    <location>
        <begin position="123"/>
        <end position="142"/>
    </location>
</feature>
<feature type="region of interest" description="Disordered" evidence="1">
    <location>
        <begin position="22"/>
        <end position="84"/>
    </location>
</feature>
<proteinExistence type="predicted"/>
<dbReference type="CDD" id="cd01670">
    <property type="entry name" value="Death"/>
    <property type="match status" value="1"/>
</dbReference>
<name>A0A7I8VMY7_9ANNE</name>
<dbReference type="SMART" id="SM00005">
    <property type="entry name" value="DEATH"/>
    <property type="match status" value="1"/>
</dbReference>
<feature type="compositionally biased region" description="Polar residues" evidence="1">
    <location>
        <begin position="71"/>
        <end position="83"/>
    </location>
</feature>
<dbReference type="PANTHER" id="PTHR15077:SF12">
    <property type="entry name" value="DEATH DOMAIN-CONTAINING PROTEIN"/>
    <property type="match status" value="1"/>
</dbReference>
<evidence type="ECO:0000313" key="3">
    <source>
        <dbReference type="EMBL" id="CAD5117651.1"/>
    </source>
</evidence>
<reference evidence="3 4" key="1">
    <citation type="submission" date="2020-08" db="EMBL/GenBank/DDBJ databases">
        <authorList>
            <person name="Hejnol A."/>
        </authorList>
    </citation>
    <scope>NUCLEOTIDE SEQUENCE [LARGE SCALE GENOMIC DNA]</scope>
</reference>
<dbReference type="OrthoDB" id="6086418at2759"/>
<dbReference type="PROSITE" id="PS50017">
    <property type="entry name" value="DEATH_DOMAIN"/>
    <property type="match status" value="1"/>
</dbReference>
<dbReference type="InterPro" id="IPR011029">
    <property type="entry name" value="DEATH-like_dom_sf"/>
</dbReference>
<dbReference type="InterPro" id="IPR016729">
    <property type="entry name" value="FADD"/>
</dbReference>
<gene>
    <name evidence="3" type="ORF">DGYR_LOCUS6156</name>
</gene>
<dbReference type="Gene3D" id="1.10.533.10">
    <property type="entry name" value="Death Domain, Fas"/>
    <property type="match status" value="1"/>
</dbReference>
<dbReference type="GO" id="GO:0007165">
    <property type="term" value="P:signal transduction"/>
    <property type="evidence" value="ECO:0007669"/>
    <property type="project" value="InterPro"/>
</dbReference>
<keyword evidence="4" id="KW-1185">Reference proteome</keyword>
<dbReference type="AlphaFoldDB" id="A0A7I8VMY7"/>
<protein>
    <submittedName>
        <fullName evidence="3">DgyrCDS6404</fullName>
    </submittedName>
</protein>
<evidence type="ECO:0000259" key="2">
    <source>
        <dbReference type="PROSITE" id="PS50017"/>
    </source>
</evidence>
<accession>A0A7I8VMY7</accession>
<feature type="domain" description="Death" evidence="2">
    <location>
        <begin position="159"/>
        <end position="219"/>
    </location>
</feature>
<dbReference type="SUPFAM" id="SSF47986">
    <property type="entry name" value="DEATH domain"/>
    <property type="match status" value="1"/>
</dbReference>
<dbReference type="InterPro" id="IPR000488">
    <property type="entry name" value="Death_dom"/>
</dbReference>
<feature type="region of interest" description="Disordered" evidence="1">
    <location>
        <begin position="123"/>
        <end position="144"/>
    </location>
</feature>
<evidence type="ECO:0000313" key="4">
    <source>
        <dbReference type="Proteomes" id="UP000549394"/>
    </source>
</evidence>
<dbReference type="EMBL" id="CAJFCJ010000007">
    <property type="protein sequence ID" value="CAD5117651.1"/>
    <property type="molecule type" value="Genomic_DNA"/>
</dbReference>
<dbReference type="PANTHER" id="PTHR15077">
    <property type="entry name" value="FAS-ASSOCIATING DEATH DOMAIN-CONTAINING PROTEIN FADD"/>
    <property type="match status" value="1"/>
</dbReference>
<dbReference type="Pfam" id="PF00531">
    <property type="entry name" value="Death"/>
    <property type="match status" value="1"/>
</dbReference>